<evidence type="ECO:0000313" key="7">
    <source>
        <dbReference type="Proteomes" id="UP000799776"/>
    </source>
</evidence>
<dbReference type="PANTHER" id="PTHR46072">
    <property type="entry name" value="AMIDASE-RELATED-RELATED"/>
    <property type="match status" value="1"/>
</dbReference>
<protein>
    <submittedName>
        <fullName evidence="6">Putative glutamyl-tRNA amidotransferase subunit A</fullName>
    </submittedName>
</protein>
<evidence type="ECO:0000313" key="6">
    <source>
        <dbReference type="EMBL" id="KAF2089205.1"/>
    </source>
</evidence>
<evidence type="ECO:0000256" key="4">
    <source>
        <dbReference type="PIRSR" id="PIRSR001221-2"/>
    </source>
</evidence>
<reference evidence="6" key="1">
    <citation type="journal article" date="2020" name="Stud. Mycol.">
        <title>101 Dothideomycetes genomes: a test case for predicting lifestyles and emergence of pathogens.</title>
        <authorList>
            <person name="Haridas S."/>
            <person name="Albert R."/>
            <person name="Binder M."/>
            <person name="Bloem J."/>
            <person name="Labutti K."/>
            <person name="Salamov A."/>
            <person name="Andreopoulos B."/>
            <person name="Baker S."/>
            <person name="Barry K."/>
            <person name="Bills G."/>
            <person name="Bluhm B."/>
            <person name="Cannon C."/>
            <person name="Castanera R."/>
            <person name="Culley D."/>
            <person name="Daum C."/>
            <person name="Ezra D."/>
            <person name="Gonzalez J."/>
            <person name="Henrissat B."/>
            <person name="Kuo A."/>
            <person name="Liang C."/>
            <person name="Lipzen A."/>
            <person name="Lutzoni F."/>
            <person name="Magnuson J."/>
            <person name="Mondo S."/>
            <person name="Nolan M."/>
            <person name="Ohm R."/>
            <person name="Pangilinan J."/>
            <person name="Park H.-J."/>
            <person name="Ramirez L."/>
            <person name="Alfaro M."/>
            <person name="Sun H."/>
            <person name="Tritt A."/>
            <person name="Yoshinaga Y."/>
            <person name="Zwiers L.-H."/>
            <person name="Turgeon B."/>
            <person name="Goodwin S."/>
            <person name="Spatafora J."/>
            <person name="Crous P."/>
            <person name="Grigoriev I."/>
        </authorList>
    </citation>
    <scope>NUCLEOTIDE SEQUENCE</scope>
    <source>
        <strain evidence="6">CBS 121410</strain>
    </source>
</reference>
<dbReference type="InterPro" id="IPR036928">
    <property type="entry name" value="AS_sf"/>
</dbReference>
<dbReference type="GO" id="GO:0016787">
    <property type="term" value="F:hydrolase activity"/>
    <property type="evidence" value="ECO:0007669"/>
    <property type="project" value="UniProtKB-KW"/>
</dbReference>
<feature type="binding site" evidence="4">
    <location>
        <begin position="230"/>
        <end position="233"/>
    </location>
    <ligand>
        <name>substrate</name>
    </ligand>
</feature>
<accession>A0A6A5YBF5</accession>
<feature type="binding site" evidence="4">
    <location>
        <position position="209"/>
    </location>
    <ligand>
        <name>substrate</name>
    </ligand>
</feature>
<dbReference type="SUPFAM" id="SSF75304">
    <property type="entry name" value="Amidase signature (AS) enzymes"/>
    <property type="match status" value="1"/>
</dbReference>
<keyword evidence="2" id="KW-0378">Hydrolase</keyword>
<feature type="active site" description="Charge relay system" evidence="3">
    <location>
        <position position="135"/>
    </location>
</feature>
<dbReference type="PIRSF" id="PIRSF001221">
    <property type="entry name" value="Amidase_fungi"/>
    <property type="match status" value="1"/>
</dbReference>
<keyword evidence="7" id="KW-1185">Reference proteome</keyword>
<dbReference type="AlphaFoldDB" id="A0A6A5YBF5"/>
<dbReference type="Proteomes" id="UP000799776">
    <property type="component" value="Unassembled WGS sequence"/>
</dbReference>
<name>A0A6A5YBF5_9PEZI</name>
<gene>
    <name evidence="6" type="ORF">K490DRAFT_37960</name>
</gene>
<proteinExistence type="inferred from homology"/>
<feature type="domain" description="Amidase" evidence="5">
    <location>
        <begin position="80"/>
        <end position="543"/>
    </location>
</feature>
<dbReference type="Pfam" id="PF01425">
    <property type="entry name" value="Amidase"/>
    <property type="match status" value="1"/>
</dbReference>
<dbReference type="EMBL" id="ML978715">
    <property type="protein sequence ID" value="KAF2089205.1"/>
    <property type="molecule type" value="Genomic_DNA"/>
</dbReference>
<evidence type="ECO:0000256" key="3">
    <source>
        <dbReference type="PIRSR" id="PIRSR001221-1"/>
    </source>
</evidence>
<evidence type="ECO:0000256" key="1">
    <source>
        <dbReference type="ARBA" id="ARBA00009199"/>
    </source>
</evidence>
<dbReference type="GO" id="GO:0016740">
    <property type="term" value="F:transferase activity"/>
    <property type="evidence" value="ECO:0007669"/>
    <property type="project" value="UniProtKB-KW"/>
</dbReference>
<keyword evidence="6" id="KW-0808">Transferase</keyword>
<feature type="binding site" evidence="4">
    <location>
        <position position="183"/>
    </location>
    <ligand>
        <name>substrate</name>
    </ligand>
</feature>
<evidence type="ECO:0000256" key="2">
    <source>
        <dbReference type="ARBA" id="ARBA00022801"/>
    </source>
</evidence>
<sequence length="561" mass="61410">MGSTPPSWQQIAQKVQAHRDATIAALQPSLDATAIPTDLPRNVTKIAAQVLSPSELSITESTPEKLLSQLATGDLKCTAVTSAFLRRAALAQHLTNCITELLPERASARAQELDDYLAKHGKPMGPLHGLPISVKEHIPMDGLTTNAGFVAWADNVMPQAPILDYLWKAGAVFYARTTQPQTLMHLETSSNLCGVTVNPYNTDLTCGGSSGGEGAIAGMKASVMGIGTDIGGSIRSPAANNGVYGLRPTSYRLPNSGLCATMKGQEQVVPCIGPLSSSLEGIKLFCKTLVESKPWLDNPALTPMEWRDQVDWLAQGKDGKRKLKVAVMKDDGVVKPHPPVLRAIDEVIEKLKGSEDVEIVEWKPYKHDLAWEIIASLYFCDAGNEEKAAINASGEPFRPLTDFILTNNPHVPKKPYSVEDIWRLTVARETYKAEYAKLWKDTATGPDGEGMVDVILCPVGPGAAPPIDQARWWGYTSQWNLLDYPGLVFPVTQVDPAVDKKNETYEPRNADDEFNHKLYEPETYRDAPVSLQLVGRRYDDEKVIQALEFITGKTDLPFVKL</sequence>
<evidence type="ECO:0000259" key="5">
    <source>
        <dbReference type="Pfam" id="PF01425"/>
    </source>
</evidence>
<feature type="active site" description="Acyl-ester intermediate" evidence="3">
    <location>
        <position position="233"/>
    </location>
</feature>
<dbReference type="Gene3D" id="3.90.1300.10">
    <property type="entry name" value="Amidase signature (AS) domain"/>
    <property type="match status" value="1"/>
</dbReference>
<feature type="active site" description="Charge relay system" evidence="3">
    <location>
        <position position="209"/>
    </location>
</feature>
<dbReference type="OrthoDB" id="6428749at2759"/>
<dbReference type="InterPro" id="IPR023631">
    <property type="entry name" value="Amidase_dom"/>
</dbReference>
<organism evidence="6 7">
    <name type="scientific">Saccharata proteae CBS 121410</name>
    <dbReference type="NCBI Taxonomy" id="1314787"/>
    <lineage>
        <taxon>Eukaryota</taxon>
        <taxon>Fungi</taxon>
        <taxon>Dikarya</taxon>
        <taxon>Ascomycota</taxon>
        <taxon>Pezizomycotina</taxon>
        <taxon>Dothideomycetes</taxon>
        <taxon>Dothideomycetes incertae sedis</taxon>
        <taxon>Botryosphaeriales</taxon>
        <taxon>Saccharataceae</taxon>
        <taxon>Saccharata</taxon>
    </lineage>
</organism>
<dbReference type="PANTHER" id="PTHR46072:SF4">
    <property type="entry name" value="AMIDASE C550.07-RELATED"/>
    <property type="match status" value="1"/>
</dbReference>
<comment type="similarity">
    <text evidence="1">Belongs to the amidase family.</text>
</comment>